<dbReference type="Gene3D" id="3.40.50.720">
    <property type="entry name" value="NAD(P)-binding Rossmann-like Domain"/>
    <property type="match status" value="1"/>
</dbReference>
<name>A0A7V4XRE6_9BACT</name>
<accession>A0A7V4XRE6</accession>
<comment type="caution">
    <text evidence="2">The sequence shown here is derived from an EMBL/GenBank/DDBJ whole genome shotgun (WGS) entry which is preliminary data.</text>
</comment>
<dbReference type="Pfam" id="PF01370">
    <property type="entry name" value="Epimerase"/>
    <property type="match status" value="1"/>
</dbReference>
<dbReference type="GO" id="GO:0005737">
    <property type="term" value="C:cytoplasm"/>
    <property type="evidence" value="ECO:0007669"/>
    <property type="project" value="TreeGrafter"/>
</dbReference>
<dbReference type="InterPro" id="IPR036291">
    <property type="entry name" value="NAD(P)-bd_dom_sf"/>
</dbReference>
<gene>
    <name evidence="2" type="ORF">ENW50_03895</name>
</gene>
<dbReference type="InterPro" id="IPR051783">
    <property type="entry name" value="NAD(P)-dependent_oxidoreduct"/>
</dbReference>
<dbReference type="AlphaFoldDB" id="A0A7V4XRE6"/>
<dbReference type="PANTHER" id="PTHR48079">
    <property type="entry name" value="PROTEIN YEEZ"/>
    <property type="match status" value="1"/>
</dbReference>
<proteinExistence type="predicted"/>
<feature type="domain" description="NAD-dependent epimerase/dehydratase" evidence="1">
    <location>
        <begin position="3"/>
        <end position="73"/>
    </location>
</feature>
<evidence type="ECO:0000313" key="2">
    <source>
        <dbReference type="EMBL" id="HGY93819.1"/>
    </source>
</evidence>
<protein>
    <submittedName>
        <fullName evidence="2">SDR family oxidoreductase</fullName>
    </submittedName>
</protein>
<organism evidence="2">
    <name type="scientific">Acidobacterium capsulatum</name>
    <dbReference type="NCBI Taxonomy" id="33075"/>
    <lineage>
        <taxon>Bacteria</taxon>
        <taxon>Pseudomonadati</taxon>
        <taxon>Acidobacteriota</taxon>
        <taxon>Terriglobia</taxon>
        <taxon>Terriglobales</taxon>
        <taxon>Acidobacteriaceae</taxon>
        <taxon>Acidobacterium</taxon>
    </lineage>
</organism>
<dbReference type="InterPro" id="IPR001509">
    <property type="entry name" value="Epimerase_deHydtase"/>
</dbReference>
<sequence length="322" mass="34112">MRVFVTGATGFIGFAIAKDLIAAGHQVIGLARSEASGKKLLTAGAQVQIGDVEDLESLRKAASRADGAIHTAFYHKISHMPLGTRLRVFLGGSPGGIVGRFLSAAVTADRRAIETIAAALPGKGSPLVATFGTLSMPFGVLATEDDGYDRDPSAFGLARARNQDVLEELAARGLRTSAIRLAPVVHGPGAFGLASRMIVTARKKKQSAYIGDGSNRWPAVHQLDAARLFRLALEKSPPNGVYHGVAEEGITLREIAEVLGQRLRVPTVSISPQQAAKYFSFLAPAIAADNPTSSRLTQERLGWKPTQIGLLADLAQSEYIEP</sequence>
<dbReference type="CDD" id="cd05262">
    <property type="entry name" value="SDR_a7"/>
    <property type="match status" value="1"/>
</dbReference>
<dbReference type="EMBL" id="DTKL01000019">
    <property type="protein sequence ID" value="HGY93819.1"/>
    <property type="molecule type" value="Genomic_DNA"/>
</dbReference>
<dbReference type="PANTHER" id="PTHR48079:SF9">
    <property type="entry name" value="PUTATIVE-RELATED"/>
    <property type="match status" value="1"/>
</dbReference>
<evidence type="ECO:0000259" key="1">
    <source>
        <dbReference type="Pfam" id="PF01370"/>
    </source>
</evidence>
<reference evidence="2" key="1">
    <citation type="journal article" date="2020" name="mSystems">
        <title>Genome- and Community-Level Interaction Insights into Carbon Utilization and Element Cycling Functions of Hydrothermarchaeota in Hydrothermal Sediment.</title>
        <authorList>
            <person name="Zhou Z."/>
            <person name="Liu Y."/>
            <person name="Xu W."/>
            <person name="Pan J."/>
            <person name="Luo Z.H."/>
            <person name="Li M."/>
        </authorList>
    </citation>
    <scope>NUCLEOTIDE SEQUENCE [LARGE SCALE GENOMIC DNA]</scope>
    <source>
        <strain evidence="2">SpSt-855</strain>
    </source>
</reference>
<dbReference type="SUPFAM" id="SSF51735">
    <property type="entry name" value="NAD(P)-binding Rossmann-fold domains"/>
    <property type="match status" value="1"/>
</dbReference>
<dbReference type="GO" id="GO:0004029">
    <property type="term" value="F:aldehyde dehydrogenase (NAD+) activity"/>
    <property type="evidence" value="ECO:0007669"/>
    <property type="project" value="TreeGrafter"/>
</dbReference>